<evidence type="ECO:0000259" key="3">
    <source>
        <dbReference type="Pfam" id="PF00144"/>
    </source>
</evidence>
<dbReference type="Pfam" id="PF00144">
    <property type="entry name" value="Beta-lactamase"/>
    <property type="match status" value="1"/>
</dbReference>
<evidence type="ECO:0000256" key="1">
    <source>
        <dbReference type="ARBA" id="ARBA00038215"/>
    </source>
</evidence>
<dbReference type="EMBL" id="JAACFV010000243">
    <property type="protein sequence ID" value="KAF7502519.1"/>
    <property type="molecule type" value="Genomic_DNA"/>
</dbReference>
<comment type="caution">
    <text evidence="4">The sequence shown here is derived from an EMBL/GenBank/DDBJ whole genome shotgun (WGS) entry which is preliminary data.</text>
</comment>
<dbReference type="Gene3D" id="3.40.710.10">
    <property type="entry name" value="DD-peptidase/beta-lactamase superfamily"/>
    <property type="match status" value="1"/>
</dbReference>
<comment type="similarity">
    <text evidence="1">Belongs to the peptidase S12 family.</text>
</comment>
<accession>A0A8H7A7R1</accession>
<evidence type="ECO:0000256" key="2">
    <source>
        <dbReference type="SAM" id="SignalP"/>
    </source>
</evidence>
<dbReference type="AlphaFoldDB" id="A0A8H7A7R1"/>
<feature type="chain" id="PRO_5034932557" description="Beta-lactamase-related domain-containing protein" evidence="2">
    <location>
        <begin position="24"/>
        <end position="682"/>
    </location>
</feature>
<dbReference type="InterPro" id="IPR001466">
    <property type="entry name" value="Beta-lactam-related"/>
</dbReference>
<dbReference type="SUPFAM" id="SSF56601">
    <property type="entry name" value="beta-lactamase/transpeptidase-like"/>
    <property type="match status" value="1"/>
</dbReference>
<feature type="domain" description="Beta-lactamase-related" evidence="3">
    <location>
        <begin position="345"/>
        <end position="628"/>
    </location>
</feature>
<dbReference type="OrthoDB" id="5946976at2759"/>
<keyword evidence="2" id="KW-0732">Signal</keyword>
<dbReference type="Proteomes" id="UP000606974">
    <property type="component" value="Unassembled WGS sequence"/>
</dbReference>
<keyword evidence="5" id="KW-1185">Reference proteome</keyword>
<evidence type="ECO:0000313" key="4">
    <source>
        <dbReference type="EMBL" id="KAF7502519.1"/>
    </source>
</evidence>
<proteinExistence type="inferred from homology"/>
<gene>
    <name evidence="4" type="ORF">GJ744_005640</name>
</gene>
<name>A0A8H7A7R1_9EURO</name>
<dbReference type="InterPro" id="IPR012338">
    <property type="entry name" value="Beta-lactam/transpept-like"/>
</dbReference>
<evidence type="ECO:0000313" key="5">
    <source>
        <dbReference type="Proteomes" id="UP000606974"/>
    </source>
</evidence>
<dbReference type="PANTHER" id="PTHR46825:SF9">
    <property type="entry name" value="BETA-LACTAMASE-RELATED DOMAIN-CONTAINING PROTEIN"/>
    <property type="match status" value="1"/>
</dbReference>
<feature type="signal peptide" evidence="2">
    <location>
        <begin position="1"/>
        <end position="23"/>
    </location>
</feature>
<reference evidence="4" key="1">
    <citation type="submission" date="2020-02" db="EMBL/GenBank/DDBJ databases">
        <authorList>
            <person name="Palmer J.M."/>
        </authorList>
    </citation>
    <scope>NUCLEOTIDE SEQUENCE</scope>
    <source>
        <strain evidence="4">EPUS1.4</strain>
        <tissue evidence="4">Thallus</tissue>
    </source>
</reference>
<protein>
    <recommendedName>
        <fullName evidence="3">Beta-lactamase-related domain-containing protein</fullName>
    </recommendedName>
</protein>
<dbReference type="Pfam" id="PF17660">
    <property type="entry name" value="BTRD1"/>
    <property type="match status" value="3"/>
</dbReference>
<dbReference type="InterPro" id="IPR050491">
    <property type="entry name" value="AmpC-like"/>
</dbReference>
<sequence>MRLNLWATVLALLPFLCSNSVSALGAADQLSHSELHLSLNNPYLLKARFVGDYAPSAAGNAHPEKRASTPETYFGKTGTYHQSRVDALHSSHYIGTISVHGDRNDPRYTVTWVPNKGGPMWQAAHGLDFNGFNKFFDDWVNKQGYVLTKVAATGPADNPIYALVAEKRQPAPGSWTKPSLTKQEFDDTNDSMRKSNMYLNSVATFGSGANRRYAACWLSDDKLRKWHYREDTIAAFQTAFDEESSMPGWYPQYVSLDGDKVHYSIWSDVKLGSGYSVQHGMDQATAEAKTASLLAAGSYPIMLSGGGVGSATRYTAAWATNDIPLARSWTANGIVTAHTALANAENIMKDFMQKNAIRAAQLAVSQNGILKMARGYTWAEPGYHVTQPTDRFLLASNSKMFLEAAIQSLYDNHSLDPNTKVYPKLGFTNPKDTRSNDITVQQLLDHTGGFDRTGPTGDPNYTMRQISLALSLTRPATKSELCKYIYQNKMLDYKPGMPPICPAGQKPPCFYSNYGYILASLLVEKVTGQEFFAYVNSAILAPDSISEVEIWKTSPANRPSTEVPQEDSFLGLSALDPTKQIRVPAIYGGDGTYKESSSGADGLGASARALVQFIWRHAVWGNGGRITGARRGSTPGAATWASSLDGGIDFAFVLNTRELNTPNNDPTPLEAALTNALAGQTL</sequence>
<dbReference type="InterPro" id="IPR049511">
    <property type="entry name" value="PGH-like_rpt"/>
</dbReference>
<dbReference type="PANTHER" id="PTHR46825">
    <property type="entry name" value="D-ALANYL-D-ALANINE-CARBOXYPEPTIDASE/ENDOPEPTIDASE AMPH"/>
    <property type="match status" value="1"/>
</dbReference>
<organism evidence="4 5">
    <name type="scientific">Endocarpon pusillum</name>
    <dbReference type="NCBI Taxonomy" id="364733"/>
    <lineage>
        <taxon>Eukaryota</taxon>
        <taxon>Fungi</taxon>
        <taxon>Dikarya</taxon>
        <taxon>Ascomycota</taxon>
        <taxon>Pezizomycotina</taxon>
        <taxon>Eurotiomycetes</taxon>
        <taxon>Chaetothyriomycetidae</taxon>
        <taxon>Verrucariales</taxon>
        <taxon>Verrucariaceae</taxon>
        <taxon>Endocarpon</taxon>
    </lineage>
</organism>